<dbReference type="EMBL" id="CP136422">
    <property type="protein sequence ID" value="WPX76661.1"/>
    <property type="molecule type" value="Genomic_DNA"/>
</dbReference>
<name>A0ABZ0UHB2_9FIRM</name>
<protein>
    <recommendedName>
        <fullName evidence="4">SPFH domain/Band 7 family protein</fullName>
    </recommendedName>
</protein>
<keyword evidence="1" id="KW-0175">Coiled coil</keyword>
<organism evidence="2 3">
    <name type="scientific">Blautia producta</name>
    <dbReference type="NCBI Taxonomy" id="33035"/>
    <lineage>
        <taxon>Bacteria</taxon>
        <taxon>Bacillati</taxon>
        <taxon>Bacillota</taxon>
        <taxon>Clostridia</taxon>
        <taxon>Lachnospirales</taxon>
        <taxon>Lachnospiraceae</taxon>
        <taxon>Blautia</taxon>
    </lineage>
</organism>
<keyword evidence="3" id="KW-1185">Reference proteome</keyword>
<proteinExistence type="predicted"/>
<gene>
    <name evidence="2" type="ORF">BLCOC_50470</name>
</gene>
<evidence type="ECO:0000313" key="2">
    <source>
        <dbReference type="EMBL" id="WPX76661.1"/>
    </source>
</evidence>
<evidence type="ECO:0000256" key="1">
    <source>
        <dbReference type="SAM" id="Coils"/>
    </source>
</evidence>
<dbReference type="Proteomes" id="UP001325248">
    <property type="component" value="Chromosome"/>
</dbReference>
<accession>A0ABZ0UHB2</accession>
<feature type="coiled-coil region" evidence="1">
    <location>
        <begin position="166"/>
        <end position="193"/>
    </location>
</feature>
<reference evidence="2" key="1">
    <citation type="submission" date="2023-10" db="EMBL/GenBank/DDBJ databases">
        <title>Genome sequence of Blautia coccoides DSM 935.</title>
        <authorList>
            <person name="Boeer T."/>
            <person name="Bengelsdorf F.R."/>
            <person name="Daniel R."/>
            <person name="Poehlein A."/>
        </authorList>
    </citation>
    <scope>NUCLEOTIDE SEQUENCE [LARGE SCALE GENOMIC DNA]</scope>
    <source>
        <strain evidence="2">DSM 935</strain>
    </source>
</reference>
<evidence type="ECO:0000313" key="3">
    <source>
        <dbReference type="Proteomes" id="UP001325248"/>
    </source>
</evidence>
<evidence type="ECO:0008006" key="4">
    <source>
        <dbReference type="Google" id="ProtNLM"/>
    </source>
</evidence>
<sequence length="319" mass="36192">MGDVAYQNKDIVSKILTEGMKEKSFAVYGVPMSRITEVLPVNLPVIEANEMATDNLFRLEDDSYAIVDYESSFSEKSKIKYVCHIARILKRYGRVIKIRMIVLCTSSVRRINTVLDAGCLQLSIEPGYLSSIETDTVLEKVRGQIEEGQKLSDTEVMQLIVLPLTVKKREEQKEILEEVINLAKKAKEEEQQMFILSGVITFADKIIEPEYARRVEEWIKMTKVGRLFEEEKQQAVAEVRESLQKTIAEKEKAVSQAMAEKEKAVALAMAEKEKAIALAEKQYESLKFVSVKLLLKGSSPEEVSKTTGLSIQEIEEFLR</sequence>